<keyword evidence="17" id="KW-1185">Reference proteome</keyword>
<evidence type="ECO:0000256" key="4">
    <source>
        <dbReference type="ARBA" id="ARBA00022617"/>
    </source>
</evidence>
<evidence type="ECO:0000259" key="15">
    <source>
        <dbReference type="PROSITE" id="PS51007"/>
    </source>
</evidence>
<reference evidence="17" key="1">
    <citation type="submission" date="2017-04" db="EMBL/GenBank/DDBJ databases">
        <authorList>
            <person name="Varghese N."/>
            <person name="Submissions S."/>
        </authorList>
    </citation>
    <scope>NUCLEOTIDE SEQUENCE [LARGE SCALE GENOMIC DNA]</scope>
    <source>
        <strain evidence="17">DSM 19835</strain>
    </source>
</reference>
<evidence type="ECO:0000256" key="1">
    <source>
        <dbReference type="ARBA" id="ARBA00004418"/>
    </source>
</evidence>
<dbReference type="GO" id="GO:0020037">
    <property type="term" value="F:heme binding"/>
    <property type="evidence" value="ECO:0007669"/>
    <property type="project" value="InterPro"/>
</dbReference>
<feature type="transmembrane region" description="Helical" evidence="14">
    <location>
        <begin position="7"/>
        <end position="27"/>
    </location>
</feature>
<accession>A0A1X7IZJ1</accession>
<dbReference type="AlphaFoldDB" id="A0A1X7IZJ1"/>
<dbReference type="InterPro" id="IPR036909">
    <property type="entry name" value="Cyt_c-like_dom_sf"/>
</dbReference>
<proteinExistence type="predicted"/>
<evidence type="ECO:0000256" key="2">
    <source>
        <dbReference type="ARBA" id="ARBA00004856"/>
    </source>
</evidence>
<organism evidence="16 17">
    <name type="scientific">Arenibacter troitsensis</name>
    <dbReference type="NCBI Taxonomy" id="188872"/>
    <lineage>
        <taxon>Bacteria</taxon>
        <taxon>Pseudomonadati</taxon>
        <taxon>Bacteroidota</taxon>
        <taxon>Flavobacteriia</taxon>
        <taxon>Flavobacteriales</taxon>
        <taxon>Flavobacteriaceae</taxon>
        <taxon>Arenibacter</taxon>
    </lineage>
</organism>
<comment type="pathway">
    <text evidence="2">One-carbon metabolism; methylamine degradation.</text>
</comment>
<keyword evidence="3" id="KW-0813">Transport</keyword>
<keyword evidence="16" id="KW-0575">Peroxidase</keyword>
<comment type="subcellular location">
    <subcellularLocation>
        <location evidence="1">Periplasm</location>
    </subcellularLocation>
</comment>
<evidence type="ECO:0000256" key="13">
    <source>
        <dbReference type="PROSITE-ProRule" id="PRU00433"/>
    </source>
</evidence>
<dbReference type="SUPFAM" id="SSF46626">
    <property type="entry name" value="Cytochrome c"/>
    <property type="match status" value="2"/>
</dbReference>
<dbReference type="EMBL" id="FXAO01000002">
    <property type="protein sequence ID" value="SMG20614.1"/>
    <property type="molecule type" value="Genomic_DNA"/>
</dbReference>
<evidence type="ECO:0000256" key="12">
    <source>
        <dbReference type="ARBA" id="ARBA00073576"/>
    </source>
</evidence>
<evidence type="ECO:0000313" key="17">
    <source>
        <dbReference type="Proteomes" id="UP000193420"/>
    </source>
</evidence>
<dbReference type="InterPro" id="IPR009056">
    <property type="entry name" value="Cyt_c-like_dom"/>
</dbReference>
<evidence type="ECO:0000256" key="14">
    <source>
        <dbReference type="SAM" id="Phobius"/>
    </source>
</evidence>
<dbReference type="InterPro" id="IPR051395">
    <property type="entry name" value="Cytochrome_c_Peroxidase/MauG"/>
</dbReference>
<evidence type="ECO:0000256" key="9">
    <source>
        <dbReference type="ARBA" id="ARBA00023002"/>
    </source>
</evidence>
<evidence type="ECO:0000256" key="8">
    <source>
        <dbReference type="ARBA" id="ARBA00022982"/>
    </source>
</evidence>
<evidence type="ECO:0000256" key="5">
    <source>
        <dbReference type="ARBA" id="ARBA00022723"/>
    </source>
</evidence>
<feature type="domain" description="Cytochrome c" evidence="15">
    <location>
        <begin position="89"/>
        <end position="197"/>
    </location>
</feature>
<sequence>MVISKVILKAILPVVILGILALAFFAGQRPSSYYPVPLLKSSCPPGFKLNENNECIAKNLYNQYATTNKAGVGGLKSALPEIRDGFSPQEIDLGRYLFFDPVLSVDNTVSCASCHDPNKGLSDGLAVSRGIDNNKLKRAAPSLYNVGYLKKLFWDGRASTLEEQMLEPLFSQIEMGNTPENLLRTINDIENYKKLFAEAYPNRHKDEPILLKEITNAIAAFQSSLVSLNSRYDQYAHGYDGALNKNEIEGLNVFRSFVARCAECHTPPLFTNQQFAVIGTPEPDGLPLDPGAEIPFNDKSLRGAFKVPSLRNIAQTAPYMHSGRFKTLRETVQFYTDGRGHAVPDGENLLIHWHIWEPNLTDYELDRLVDFLKTLTDESFKPKVPEVLPSGLHISS</sequence>
<keyword evidence="14" id="KW-0472">Membrane</keyword>
<keyword evidence="14" id="KW-1133">Transmembrane helix</keyword>
<dbReference type="GO" id="GO:0004130">
    <property type="term" value="F:cytochrome-c peroxidase activity"/>
    <property type="evidence" value="ECO:0007669"/>
    <property type="project" value="TreeGrafter"/>
</dbReference>
<keyword evidence="14" id="KW-0812">Transmembrane</keyword>
<dbReference type="Proteomes" id="UP000193420">
    <property type="component" value="Unassembled WGS sequence"/>
</dbReference>
<dbReference type="FunFam" id="1.10.760.10:FF:000019">
    <property type="entry name" value="Di-heme cytochrome C peroxidase"/>
    <property type="match status" value="1"/>
</dbReference>
<keyword evidence="4 13" id="KW-0349">Heme</keyword>
<dbReference type="STRING" id="188872.SAMN03080602_01329"/>
<dbReference type="Gene3D" id="1.10.760.10">
    <property type="entry name" value="Cytochrome c-like domain"/>
    <property type="match status" value="2"/>
</dbReference>
<evidence type="ECO:0000256" key="11">
    <source>
        <dbReference type="ARBA" id="ARBA00058991"/>
    </source>
</evidence>
<keyword evidence="5 13" id="KW-0479">Metal-binding</keyword>
<gene>
    <name evidence="16" type="ORF">SAMN03080602_01329</name>
</gene>
<dbReference type="PANTHER" id="PTHR30600">
    <property type="entry name" value="CYTOCHROME C PEROXIDASE-RELATED"/>
    <property type="match status" value="1"/>
</dbReference>
<comment type="function">
    <text evidence="11">Involved in methylamine metabolism. Essential for the maturation of the beta subunit of MADH, presumably via a step in the biosynthesis of tryptophan tryptophylquinone (TTQ), the cofactor of MADH.</text>
</comment>
<keyword evidence="8" id="KW-0249">Electron transport</keyword>
<dbReference type="GO" id="GO:0042597">
    <property type="term" value="C:periplasmic space"/>
    <property type="evidence" value="ECO:0007669"/>
    <property type="project" value="UniProtKB-SubCell"/>
</dbReference>
<dbReference type="InterPro" id="IPR004852">
    <property type="entry name" value="Di-haem_cyt_c_peroxidsae"/>
</dbReference>
<evidence type="ECO:0000256" key="10">
    <source>
        <dbReference type="ARBA" id="ARBA00023004"/>
    </source>
</evidence>
<evidence type="ECO:0000313" key="16">
    <source>
        <dbReference type="EMBL" id="SMG20614.1"/>
    </source>
</evidence>
<keyword evidence="7" id="KW-0574">Periplasm</keyword>
<protein>
    <recommendedName>
        <fullName evidence="12">Methylamine utilization protein MauG</fullName>
    </recommendedName>
</protein>
<evidence type="ECO:0000256" key="3">
    <source>
        <dbReference type="ARBA" id="ARBA00022448"/>
    </source>
</evidence>
<evidence type="ECO:0000256" key="7">
    <source>
        <dbReference type="ARBA" id="ARBA00022764"/>
    </source>
</evidence>
<keyword evidence="9" id="KW-0560">Oxidoreductase</keyword>
<name>A0A1X7IZJ1_9FLAO</name>
<keyword evidence="6" id="KW-0732">Signal</keyword>
<dbReference type="GO" id="GO:0046872">
    <property type="term" value="F:metal ion binding"/>
    <property type="evidence" value="ECO:0007669"/>
    <property type="project" value="UniProtKB-KW"/>
</dbReference>
<dbReference type="OrthoDB" id="9805202at2"/>
<dbReference type="RefSeq" id="WP_085497335.1">
    <property type="nucleotide sequence ID" value="NZ_FXAO01000002.1"/>
</dbReference>
<evidence type="ECO:0000256" key="6">
    <source>
        <dbReference type="ARBA" id="ARBA00022729"/>
    </source>
</evidence>
<keyword evidence="10 13" id="KW-0408">Iron</keyword>
<dbReference type="PROSITE" id="PS51007">
    <property type="entry name" value="CYTC"/>
    <property type="match status" value="2"/>
</dbReference>
<dbReference type="Pfam" id="PF03150">
    <property type="entry name" value="CCP_MauG"/>
    <property type="match status" value="1"/>
</dbReference>
<dbReference type="GO" id="GO:0009055">
    <property type="term" value="F:electron transfer activity"/>
    <property type="evidence" value="ECO:0007669"/>
    <property type="project" value="InterPro"/>
</dbReference>
<feature type="domain" description="Cytochrome c" evidence="15">
    <location>
        <begin position="245"/>
        <end position="376"/>
    </location>
</feature>